<dbReference type="Proteomes" id="UP000507470">
    <property type="component" value="Unassembled WGS sequence"/>
</dbReference>
<dbReference type="AlphaFoldDB" id="A0A6J8C2S3"/>
<keyword evidence="2" id="KW-1185">Reference proteome</keyword>
<sequence length="196" mass="22328">MAIPSMITKIAGMFTPFVYLSKNKVFREHMLNVYTCFKSRNRVHACENIEQPAGTTINTIDETTSVNHYKKEEVNNSKQSDDRKCSIIKKKTTKIDETGSIMISDLHSTVAVYTVDKSDIYEYQKESSFSQNIRKRSVDITDTFDTESIIKTSDVTKNVTFGDIQSDCDQSNSDQSSSNQPLGVFDCRLNNYRLNK</sequence>
<dbReference type="EMBL" id="CACVKT020004335">
    <property type="protein sequence ID" value="CAC5389394.1"/>
    <property type="molecule type" value="Genomic_DNA"/>
</dbReference>
<protein>
    <submittedName>
        <fullName evidence="1">Uncharacterized protein</fullName>
    </submittedName>
</protein>
<name>A0A6J8C2S3_MYTCO</name>
<reference evidence="1 2" key="1">
    <citation type="submission" date="2020-06" db="EMBL/GenBank/DDBJ databases">
        <authorList>
            <person name="Li R."/>
            <person name="Bekaert M."/>
        </authorList>
    </citation>
    <scope>NUCLEOTIDE SEQUENCE [LARGE SCALE GENOMIC DNA]</scope>
    <source>
        <strain evidence="2">wild</strain>
    </source>
</reference>
<evidence type="ECO:0000313" key="2">
    <source>
        <dbReference type="Proteomes" id="UP000507470"/>
    </source>
</evidence>
<evidence type="ECO:0000313" key="1">
    <source>
        <dbReference type="EMBL" id="CAC5389394.1"/>
    </source>
</evidence>
<proteinExistence type="predicted"/>
<gene>
    <name evidence="1" type="ORF">MCOR_24558</name>
</gene>
<organism evidence="1 2">
    <name type="scientific">Mytilus coruscus</name>
    <name type="common">Sea mussel</name>
    <dbReference type="NCBI Taxonomy" id="42192"/>
    <lineage>
        <taxon>Eukaryota</taxon>
        <taxon>Metazoa</taxon>
        <taxon>Spiralia</taxon>
        <taxon>Lophotrochozoa</taxon>
        <taxon>Mollusca</taxon>
        <taxon>Bivalvia</taxon>
        <taxon>Autobranchia</taxon>
        <taxon>Pteriomorphia</taxon>
        <taxon>Mytilida</taxon>
        <taxon>Mytiloidea</taxon>
        <taxon>Mytilidae</taxon>
        <taxon>Mytilinae</taxon>
        <taxon>Mytilus</taxon>
    </lineage>
</organism>
<accession>A0A6J8C2S3</accession>